<evidence type="ECO:0000256" key="1">
    <source>
        <dbReference type="ARBA" id="ARBA00004496"/>
    </source>
</evidence>
<dbReference type="PANTHER" id="PTHR14344">
    <property type="entry name" value="WD REPEAT PROTEIN"/>
    <property type="match status" value="1"/>
</dbReference>
<dbReference type="InterPro" id="IPR051973">
    <property type="entry name" value="tRNA_Anticodon_Mtase-Reg"/>
</dbReference>
<evidence type="ECO:0000256" key="6">
    <source>
        <dbReference type="ARBA" id="ARBA00038255"/>
    </source>
</evidence>
<reference evidence="9" key="1">
    <citation type="submission" date="2022-11" db="UniProtKB">
        <authorList>
            <consortium name="WormBaseParasite"/>
        </authorList>
    </citation>
    <scope>IDENTIFICATION</scope>
</reference>
<evidence type="ECO:0000313" key="8">
    <source>
        <dbReference type="Proteomes" id="UP000887578"/>
    </source>
</evidence>
<evidence type="ECO:0000256" key="4">
    <source>
        <dbReference type="ARBA" id="ARBA00022694"/>
    </source>
</evidence>
<dbReference type="PANTHER" id="PTHR14344:SF3">
    <property type="entry name" value="WD REPEAT-CONTAINING PROTEIN 6"/>
    <property type="match status" value="1"/>
</dbReference>
<name>A0A914QVS9_9BILA</name>
<comment type="subcellular location">
    <subcellularLocation>
        <location evidence="1">Cytoplasm</location>
    </subcellularLocation>
</comment>
<dbReference type="GO" id="GO:0030488">
    <property type="term" value="P:tRNA methylation"/>
    <property type="evidence" value="ECO:0007669"/>
    <property type="project" value="TreeGrafter"/>
</dbReference>
<evidence type="ECO:0000256" key="7">
    <source>
        <dbReference type="ARBA" id="ARBA00040154"/>
    </source>
</evidence>
<evidence type="ECO:0000256" key="2">
    <source>
        <dbReference type="ARBA" id="ARBA00022490"/>
    </source>
</evidence>
<comment type="similarity">
    <text evidence="6">Belongs to the WD repeat WDR6 family.</text>
</comment>
<keyword evidence="3" id="KW-0853">WD repeat</keyword>
<dbReference type="SUPFAM" id="SSF50978">
    <property type="entry name" value="WD40 repeat-like"/>
    <property type="match status" value="1"/>
</dbReference>
<organism evidence="8 9">
    <name type="scientific">Panagrolaimus davidi</name>
    <dbReference type="NCBI Taxonomy" id="227884"/>
    <lineage>
        <taxon>Eukaryota</taxon>
        <taxon>Metazoa</taxon>
        <taxon>Ecdysozoa</taxon>
        <taxon>Nematoda</taxon>
        <taxon>Chromadorea</taxon>
        <taxon>Rhabditida</taxon>
        <taxon>Tylenchina</taxon>
        <taxon>Panagrolaimomorpha</taxon>
        <taxon>Panagrolaimoidea</taxon>
        <taxon>Panagrolaimidae</taxon>
        <taxon>Panagrolaimus</taxon>
    </lineage>
</organism>
<keyword evidence="2" id="KW-0963">Cytoplasm</keyword>
<evidence type="ECO:0000256" key="3">
    <source>
        <dbReference type="ARBA" id="ARBA00022574"/>
    </source>
</evidence>
<dbReference type="InterPro" id="IPR015943">
    <property type="entry name" value="WD40/YVTN_repeat-like_dom_sf"/>
</dbReference>
<dbReference type="GO" id="GO:0005737">
    <property type="term" value="C:cytoplasm"/>
    <property type="evidence" value="ECO:0007669"/>
    <property type="project" value="UniProtKB-SubCell"/>
</dbReference>
<protein>
    <recommendedName>
        <fullName evidence="7">tRNA (34-2'-O)-methyltransferase regulator WDR6</fullName>
    </recommendedName>
</protein>
<keyword evidence="8" id="KW-1185">Reference proteome</keyword>
<keyword evidence="4" id="KW-0819">tRNA processing</keyword>
<dbReference type="SUPFAM" id="SSF82171">
    <property type="entry name" value="DPP6 N-terminal domain-like"/>
    <property type="match status" value="1"/>
</dbReference>
<sequence length="786" mass="87972">MDLLLIFTGIIRGGSVNELEVFAGGILGSIHRHNPFEGAEVLTSYEGHEGMIFEMDIFGNKLYSIGDDRSIRIFDIESAKELNVAYGHESRIRALKVLSDDRIFSAGDEICLWKWTGSSLKLIEKYEVGIGKIVHLNIFDNLLLASSMNGAMVTVQIKERLWEPIKIPAFEDYVIRAFVKILDGTYFFVDDQKHLYFTTKDTVIKRFIENQKIRFDSLRLSKSGKYAAAASDNKVFLIETLTKKYCTFVVEDVLGGEFFIDDELIVIAKNGKGIAFSMKDNVFIKKPACVSRGLPIKCGLAVDNFYLFGTTKGYIIAYQKSDLLKEVFSFKVSPKSEPVMDISVINFQIYILTRDGKCSVCQKQNDKYEIIDSYATAEKPTAFLSVEDEHYIWGFRASQFIFTPLRSSNPLAVYECGGGHRISNVYPIFDEKKNFYGIRYEHIIRGEFKIVEMEISKIQNVVGPFHQSNIYGITMINEGHSIITAGIDTKILLCNIDTNGRFCPRWHSSAHLSSIHSLDSTKLRNGTEFVATCGGTSEIRIWKIGENSLYQCGNFTCKPDYRYVSIKIRESLEDENILYIFAACSIRQIHIFSFNISIGKIEKLLSYQNSEPSTFSKIAVSSDLLTIYAASTSGTVTALSWSPGSKEPSLIQKVEAFDSGLSAICSINLNDTNLSKNVCAVGCEGGDFALVDFETESVVLKSSHPHYSTITDICFSSCENHWTLGTIATDCQIIISYFGITNDGNLEIVNTKYFNTNVGDPIAILPIDNSSNYLVVGQGIDFVKNV</sequence>
<dbReference type="WBParaSite" id="PDA_v2.g834.t1">
    <property type="protein sequence ID" value="PDA_v2.g834.t1"/>
    <property type="gene ID" value="PDA_v2.g834"/>
</dbReference>
<dbReference type="Proteomes" id="UP000887578">
    <property type="component" value="Unplaced"/>
</dbReference>
<dbReference type="SMART" id="SM00320">
    <property type="entry name" value="WD40"/>
    <property type="match status" value="7"/>
</dbReference>
<dbReference type="AlphaFoldDB" id="A0A914QVS9"/>
<proteinExistence type="inferred from homology"/>
<dbReference type="InterPro" id="IPR036322">
    <property type="entry name" value="WD40_repeat_dom_sf"/>
</dbReference>
<evidence type="ECO:0000256" key="5">
    <source>
        <dbReference type="ARBA" id="ARBA00022737"/>
    </source>
</evidence>
<evidence type="ECO:0000313" key="9">
    <source>
        <dbReference type="WBParaSite" id="PDA_v2.g834.t1"/>
    </source>
</evidence>
<accession>A0A914QVS9</accession>
<dbReference type="InterPro" id="IPR001680">
    <property type="entry name" value="WD40_rpt"/>
</dbReference>
<dbReference type="Gene3D" id="2.130.10.10">
    <property type="entry name" value="YVTN repeat-like/Quinoprotein amine dehydrogenase"/>
    <property type="match status" value="3"/>
</dbReference>
<keyword evidence="5" id="KW-0677">Repeat</keyword>